<sequence>MTGFDATRWDAYNALQVGRPPRDLCRRVMALAGPGAGRHATDVGAGAGVESAALLADGWRVLALDPAPGTARVVPAQVPPSDRDRLEVRRAGLPTALPATDLLHASFALPFVPPVRFADAWAGVRDALRPGGWLAATFLGPHDSWAGDADLSARLTFTDERDLDRLLGGLEVLDHRERRADGSSFGGPKHWHTHEVVARRARGHEGAGRR</sequence>
<dbReference type="Proteomes" id="UP001500956">
    <property type="component" value="Unassembled WGS sequence"/>
</dbReference>
<dbReference type="GO" id="GO:0008168">
    <property type="term" value="F:methyltransferase activity"/>
    <property type="evidence" value="ECO:0007669"/>
    <property type="project" value="UniProtKB-KW"/>
</dbReference>
<dbReference type="Gene3D" id="3.40.50.150">
    <property type="entry name" value="Vaccinia Virus protein VP39"/>
    <property type="match status" value="1"/>
</dbReference>
<evidence type="ECO:0000259" key="1">
    <source>
        <dbReference type="Pfam" id="PF08241"/>
    </source>
</evidence>
<dbReference type="InterPro" id="IPR029063">
    <property type="entry name" value="SAM-dependent_MTases_sf"/>
</dbReference>
<protein>
    <submittedName>
        <fullName evidence="2">Class I SAM-dependent methyltransferase</fullName>
    </submittedName>
</protein>
<proteinExistence type="predicted"/>
<dbReference type="SUPFAM" id="SSF53335">
    <property type="entry name" value="S-adenosyl-L-methionine-dependent methyltransferases"/>
    <property type="match status" value="1"/>
</dbReference>
<comment type="caution">
    <text evidence="2">The sequence shown here is derived from an EMBL/GenBank/DDBJ whole genome shotgun (WGS) entry which is preliminary data.</text>
</comment>
<dbReference type="CDD" id="cd02440">
    <property type="entry name" value="AdoMet_MTases"/>
    <property type="match status" value="1"/>
</dbReference>
<feature type="domain" description="Methyltransferase type 11" evidence="1">
    <location>
        <begin position="42"/>
        <end position="135"/>
    </location>
</feature>
<name>A0ABP8YEG6_9MICO</name>
<dbReference type="Pfam" id="PF08241">
    <property type="entry name" value="Methyltransf_11"/>
    <property type="match status" value="1"/>
</dbReference>
<keyword evidence="2" id="KW-0489">Methyltransferase</keyword>
<gene>
    <name evidence="2" type="ORF">GCM10023216_16980</name>
</gene>
<dbReference type="RefSeq" id="WP_172149539.1">
    <property type="nucleotide sequence ID" value="NZ_BAABID010000008.1"/>
</dbReference>
<evidence type="ECO:0000313" key="2">
    <source>
        <dbReference type="EMBL" id="GAA4726841.1"/>
    </source>
</evidence>
<evidence type="ECO:0000313" key="3">
    <source>
        <dbReference type="Proteomes" id="UP001500956"/>
    </source>
</evidence>
<dbReference type="EMBL" id="BAABID010000008">
    <property type="protein sequence ID" value="GAA4726841.1"/>
    <property type="molecule type" value="Genomic_DNA"/>
</dbReference>
<dbReference type="InterPro" id="IPR013216">
    <property type="entry name" value="Methyltransf_11"/>
</dbReference>
<reference evidence="3" key="1">
    <citation type="journal article" date="2019" name="Int. J. Syst. Evol. Microbiol.">
        <title>The Global Catalogue of Microorganisms (GCM) 10K type strain sequencing project: providing services to taxonomists for standard genome sequencing and annotation.</title>
        <authorList>
            <consortium name="The Broad Institute Genomics Platform"/>
            <consortium name="The Broad Institute Genome Sequencing Center for Infectious Disease"/>
            <person name="Wu L."/>
            <person name="Ma J."/>
        </authorList>
    </citation>
    <scope>NUCLEOTIDE SEQUENCE [LARGE SCALE GENOMIC DNA]</scope>
    <source>
        <strain evidence="3">JCM 18063</strain>
    </source>
</reference>
<accession>A0ABP8YEG6</accession>
<organism evidence="2 3">
    <name type="scientific">Isoptericola chiayiensis</name>
    <dbReference type="NCBI Taxonomy" id="579446"/>
    <lineage>
        <taxon>Bacteria</taxon>
        <taxon>Bacillati</taxon>
        <taxon>Actinomycetota</taxon>
        <taxon>Actinomycetes</taxon>
        <taxon>Micrococcales</taxon>
        <taxon>Promicromonosporaceae</taxon>
        <taxon>Isoptericola</taxon>
    </lineage>
</organism>
<keyword evidence="2" id="KW-0808">Transferase</keyword>
<dbReference type="GO" id="GO:0032259">
    <property type="term" value="P:methylation"/>
    <property type="evidence" value="ECO:0007669"/>
    <property type="project" value="UniProtKB-KW"/>
</dbReference>
<keyword evidence="3" id="KW-1185">Reference proteome</keyword>